<keyword evidence="3" id="KW-0238">DNA-binding</keyword>
<reference evidence="9" key="1">
    <citation type="journal article" date="2008" name="Plant Physiol.">
        <title>A positive regulatory role for LjERF1 in the nodulation process is revealed by systematic analysis of nodule-associated transcription factors of Lotus japonicus.</title>
        <authorList>
            <person name="Asamizu E."/>
            <person name="Shimoda Y."/>
            <person name="Kouchi H."/>
            <person name="Tabata S."/>
            <person name="Sato S."/>
        </authorList>
    </citation>
    <scope>NUCLEOTIDE SEQUENCE</scope>
</reference>
<dbReference type="InterPro" id="IPR016177">
    <property type="entry name" value="DNA-bd_dom_sf"/>
</dbReference>
<dbReference type="InterPro" id="IPR001471">
    <property type="entry name" value="AP2/ERF_dom"/>
</dbReference>
<dbReference type="Pfam" id="PF00847">
    <property type="entry name" value="AP2"/>
    <property type="match status" value="1"/>
</dbReference>
<keyword evidence="5" id="KW-0539">Nucleus</keyword>
<evidence type="ECO:0000259" key="8">
    <source>
        <dbReference type="PROSITE" id="PS51032"/>
    </source>
</evidence>
<accession>B3IX36</accession>
<dbReference type="FunFam" id="3.30.730.10:FF:000001">
    <property type="entry name" value="Ethylene-responsive transcription factor 2"/>
    <property type="match status" value="1"/>
</dbReference>
<dbReference type="PANTHER" id="PTHR31190">
    <property type="entry name" value="DNA-BINDING DOMAIN"/>
    <property type="match status" value="1"/>
</dbReference>
<organism evidence="9">
    <name type="scientific">Lotus japonicus</name>
    <name type="common">Lotus corniculatus var. japonicus</name>
    <dbReference type="NCBI Taxonomy" id="34305"/>
    <lineage>
        <taxon>Eukaryota</taxon>
        <taxon>Viridiplantae</taxon>
        <taxon>Streptophyta</taxon>
        <taxon>Embryophyta</taxon>
        <taxon>Tracheophyta</taxon>
        <taxon>Spermatophyta</taxon>
        <taxon>Magnoliopsida</taxon>
        <taxon>eudicotyledons</taxon>
        <taxon>Gunneridae</taxon>
        <taxon>Pentapetalae</taxon>
        <taxon>rosids</taxon>
        <taxon>fabids</taxon>
        <taxon>Fabales</taxon>
        <taxon>Fabaceae</taxon>
        <taxon>Papilionoideae</taxon>
        <taxon>50 kb inversion clade</taxon>
        <taxon>NPAAA clade</taxon>
        <taxon>Hologalegina</taxon>
        <taxon>robinioid clade</taxon>
        <taxon>Loteae</taxon>
        <taxon>Lotus</taxon>
    </lineage>
</organism>
<proteinExistence type="evidence at transcript level"/>
<keyword evidence="2" id="KW-0805">Transcription regulation</keyword>
<evidence type="ECO:0000256" key="1">
    <source>
        <dbReference type="ARBA" id="ARBA00004123"/>
    </source>
</evidence>
<dbReference type="Gene3D" id="3.30.730.10">
    <property type="entry name" value="AP2/ERF domain"/>
    <property type="match status" value="1"/>
</dbReference>
<gene>
    <name evidence="9" type="primary">LjERF18</name>
</gene>
<feature type="chain" id="PRO_5002788438" evidence="7">
    <location>
        <begin position="17"/>
        <end position="233"/>
    </location>
</feature>
<evidence type="ECO:0000256" key="7">
    <source>
        <dbReference type="SAM" id="SignalP"/>
    </source>
</evidence>
<evidence type="ECO:0000256" key="5">
    <source>
        <dbReference type="ARBA" id="ARBA00023242"/>
    </source>
</evidence>
<feature type="domain" description="AP2/ERF" evidence="8">
    <location>
        <begin position="56"/>
        <end position="113"/>
    </location>
</feature>
<dbReference type="GO" id="GO:0003677">
    <property type="term" value="F:DNA binding"/>
    <property type="evidence" value="ECO:0007669"/>
    <property type="project" value="UniProtKB-KW"/>
</dbReference>
<dbReference type="PRINTS" id="PR00367">
    <property type="entry name" value="ETHRSPELEMNT"/>
</dbReference>
<dbReference type="SMART" id="SM00380">
    <property type="entry name" value="AP2"/>
    <property type="match status" value="1"/>
</dbReference>
<sequence>MIILIMLNFMLFNSVAERSSNLTNTATTKISPMVKPVYEYRTENVREETEQQPKRKYRGVRQRPWGKWAAEIRDPFKAARVWLGTFNTAEEAARAYDQASLRFRGNKAKLNFPENVRLLQQPSINQPTTHFSNSNSSEPIVHAEAQHHTFQGSSGSNSSNFYDYSPMSLYDQANVSSTMASHHLQSSSSSSSSYSSMFASSVSSLQEVSVPSVYSTQLPAQYSVHSSSPSGSG</sequence>
<dbReference type="GO" id="GO:0003700">
    <property type="term" value="F:DNA-binding transcription factor activity"/>
    <property type="evidence" value="ECO:0007669"/>
    <property type="project" value="InterPro"/>
</dbReference>
<dbReference type="CDD" id="cd00018">
    <property type="entry name" value="AP2"/>
    <property type="match status" value="1"/>
</dbReference>
<evidence type="ECO:0000256" key="3">
    <source>
        <dbReference type="ARBA" id="ARBA00023125"/>
    </source>
</evidence>
<evidence type="ECO:0000256" key="4">
    <source>
        <dbReference type="ARBA" id="ARBA00023163"/>
    </source>
</evidence>
<dbReference type="EMBL" id="AB378636">
    <property type="protein sequence ID" value="BAG50063.1"/>
    <property type="molecule type" value="mRNA"/>
</dbReference>
<comment type="subcellular location">
    <subcellularLocation>
        <location evidence="1">Nucleus</location>
    </subcellularLocation>
</comment>
<dbReference type="AlphaFoldDB" id="B3IX36"/>
<feature type="signal peptide" evidence="7">
    <location>
        <begin position="1"/>
        <end position="16"/>
    </location>
</feature>
<evidence type="ECO:0000313" key="9">
    <source>
        <dbReference type="EMBL" id="BAG50063.1"/>
    </source>
</evidence>
<protein>
    <submittedName>
        <fullName evidence="9">Transcription factor AP2-EREBP</fullName>
    </submittedName>
</protein>
<dbReference type="GO" id="GO:0009873">
    <property type="term" value="P:ethylene-activated signaling pathway"/>
    <property type="evidence" value="ECO:0007669"/>
    <property type="project" value="InterPro"/>
</dbReference>
<comment type="similarity">
    <text evidence="6">Belongs to the AP2/ERF transcription factor family. ERF subfamily.</text>
</comment>
<keyword evidence="7" id="KW-0732">Signal</keyword>
<keyword evidence="4" id="KW-0804">Transcription</keyword>
<evidence type="ECO:0000256" key="6">
    <source>
        <dbReference type="ARBA" id="ARBA00024343"/>
    </source>
</evidence>
<dbReference type="InterPro" id="IPR036955">
    <property type="entry name" value="AP2/ERF_dom_sf"/>
</dbReference>
<dbReference type="InterPro" id="IPR044808">
    <property type="entry name" value="ERF_plant"/>
</dbReference>
<dbReference type="GO" id="GO:0005634">
    <property type="term" value="C:nucleus"/>
    <property type="evidence" value="ECO:0007669"/>
    <property type="project" value="UniProtKB-SubCell"/>
</dbReference>
<dbReference type="PROSITE" id="PS51032">
    <property type="entry name" value="AP2_ERF"/>
    <property type="match status" value="1"/>
</dbReference>
<dbReference type="PANTHER" id="PTHR31190:SF267">
    <property type="entry name" value="DNA-BINDING DOMAIN PROTEIN"/>
    <property type="match status" value="1"/>
</dbReference>
<name>B3IX36_LOTJA</name>
<evidence type="ECO:0000256" key="2">
    <source>
        <dbReference type="ARBA" id="ARBA00023015"/>
    </source>
</evidence>
<dbReference type="SUPFAM" id="SSF54171">
    <property type="entry name" value="DNA-binding domain"/>
    <property type="match status" value="1"/>
</dbReference>